<gene>
    <name evidence="1" type="ORF">RM697_08640</name>
</gene>
<evidence type="ECO:0000313" key="2">
    <source>
        <dbReference type="Proteomes" id="UP001259492"/>
    </source>
</evidence>
<sequence>MEAGKKGISYKIKWFSNIVNNGLFWHGVRNTLAKIGLDFMPYFWELGSTDIVPPKIRDDESKYKLYTFKKEEILYVKKNIIGIDHKDLLNDLNNGDTCLGIKKNEDICIYSFIRHKSFSFRGRKFEIKPIEGYVHNTYTFEAYRGLNLAPYLRYQSYQHLKDKGVVKFYSISEFFNKPTLKYKKKLNVKRLKLYLSIIIFKTWSFNFTLKTY</sequence>
<dbReference type="RefSeq" id="WP_311427477.1">
    <property type="nucleotide sequence ID" value="NZ_JAVRIA010000004.1"/>
</dbReference>
<proteinExistence type="predicted"/>
<organism evidence="1 2">
    <name type="scientific">Microcosmobacter mediterraneus</name>
    <dbReference type="NCBI Taxonomy" id="3075607"/>
    <lineage>
        <taxon>Bacteria</taxon>
        <taxon>Pseudomonadati</taxon>
        <taxon>Bacteroidota</taxon>
        <taxon>Flavobacteriia</taxon>
        <taxon>Flavobacteriales</taxon>
        <taxon>Flavobacteriaceae</taxon>
        <taxon>Microcosmobacter</taxon>
    </lineage>
</organism>
<evidence type="ECO:0008006" key="3">
    <source>
        <dbReference type="Google" id="ProtNLM"/>
    </source>
</evidence>
<accession>A0ABU2YKL2</accession>
<evidence type="ECO:0000313" key="1">
    <source>
        <dbReference type="EMBL" id="MDT0558712.1"/>
    </source>
</evidence>
<name>A0ABU2YKL2_9FLAO</name>
<dbReference type="Proteomes" id="UP001259492">
    <property type="component" value="Unassembled WGS sequence"/>
</dbReference>
<dbReference type="EMBL" id="JAVRIA010000004">
    <property type="protein sequence ID" value="MDT0558712.1"/>
    <property type="molecule type" value="Genomic_DNA"/>
</dbReference>
<keyword evidence="2" id="KW-1185">Reference proteome</keyword>
<comment type="caution">
    <text evidence="1">The sequence shown here is derived from an EMBL/GenBank/DDBJ whole genome shotgun (WGS) entry which is preliminary data.</text>
</comment>
<protein>
    <recommendedName>
        <fullName evidence="3">N-acetyltransferase domain-containing protein</fullName>
    </recommendedName>
</protein>
<reference evidence="1 2" key="1">
    <citation type="submission" date="2023-09" db="EMBL/GenBank/DDBJ databases">
        <authorList>
            <person name="Rey-Velasco X."/>
        </authorList>
    </citation>
    <scope>NUCLEOTIDE SEQUENCE [LARGE SCALE GENOMIC DNA]</scope>
    <source>
        <strain evidence="1 2">W332</strain>
    </source>
</reference>